<dbReference type="EMBL" id="BAABLX010000080">
    <property type="protein sequence ID" value="GAA4961220.1"/>
    <property type="molecule type" value="Genomic_DNA"/>
</dbReference>
<evidence type="ECO:0000256" key="1">
    <source>
        <dbReference type="SAM" id="MobiDB-lite"/>
    </source>
</evidence>
<protein>
    <submittedName>
        <fullName evidence="2">Uncharacterized protein</fullName>
    </submittedName>
</protein>
<organism evidence="2 3">
    <name type="scientific">Halioxenophilus aromaticivorans</name>
    <dbReference type="NCBI Taxonomy" id="1306992"/>
    <lineage>
        <taxon>Bacteria</taxon>
        <taxon>Pseudomonadati</taxon>
        <taxon>Pseudomonadota</taxon>
        <taxon>Gammaproteobacteria</taxon>
        <taxon>Alteromonadales</taxon>
        <taxon>Alteromonadaceae</taxon>
        <taxon>Halioxenophilus</taxon>
    </lineage>
</organism>
<sequence length="139" mass="15249">MKQATPIIVTVVIVSLLWFAVSANSDKAALQQQLDQLNEQNAALEEQVAMLQQQLQVSEKGTVAGVVEEANNSLQQGLRTMLQAAEQEFNKLQKTLDETLQEWEAQEQNSEEGSATPAEPAPAPENPHTENSGRTLHET</sequence>
<gene>
    <name evidence="2" type="ORF">GCM10025791_48400</name>
</gene>
<keyword evidence="3" id="KW-1185">Reference proteome</keyword>
<reference evidence="3" key="1">
    <citation type="journal article" date="2019" name="Int. J. Syst. Evol. Microbiol.">
        <title>The Global Catalogue of Microorganisms (GCM) 10K type strain sequencing project: providing services to taxonomists for standard genome sequencing and annotation.</title>
        <authorList>
            <consortium name="The Broad Institute Genomics Platform"/>
            <consortium name="The Broad Institute Genome Sequencing Center for Infectious Disease"/>
            <person name="Wu L."/>
            <person name="Ma J."/>
        </authorList>
    </citation>
    <scope>NUCLEOTIDE SEQUENCE [LARGE SCALE GENOMIC DNA]</scope>
    <source>
        <strain evidence="3">JCM 19134</strain>
    </source>
</reference>
<accession>A0AAV3UA42</accession>
<name>A0AAV3UA42_9ALTE</name>
<comment type="caution">
    <text evidence="2">The sequence shown here is derived from an EMBL/GenBank/DDBJ whole genome shotgun (WGS) entry which is preliminary data.</text>
</comment>
<evidence type="ECO:0000313" key="2">
    <source>
        <dbReference type="EMBL" id="GAA4961220.1"/>
    </source>
</evidence>
<dbReference type="RefSeq" id="WP_345428046.1">
    <property type="nucleotide sequence ID" value="NZ_AP031496.1"/>
</dbReference>
<feature type="region of interest" description="Disordered" evidence="1">
    <location>
        <begin position="95"/>
        <end position="139"/>
    </location>
</feature>
<proteinExistence type="predicted"/>
<evidence type="ECO:0000313" key="3">
    <source>
        <dbReference type="Proteomes" id="UP001409585"/>
    </source>
</evidence>
<dbReference type="AlphaFoldDB" id="A0AAV3UA42"/>
<dbReference type="Proteomes" id="UP001409585">
    <property type="component" value="Unassembled WGS sequence"/>
</dbReference>
<dbReference type="Gene3D" id="1.20.58.70">
    <property type="match status" value="1"/>
</dbReference>